<reference evidence="9 10" key="1">
    <citation type="submission" date="2018-08" db="EMBL/GenBank/DDBJ databases">
        <title>Bacillus jemisoniae sp. nov., Bacillus chryseoplanitiae sp. nov., Bacillus resnikiae sp. nov., and Bacillus frankliniae sp. nov., isolated from Viking spacecraft and associated surfaces.</title>
        <authorList>
            <person name="Seuylemezian A."/>
            <person name="Vaishampayan P."/>
        </authorList>
    </citation>
    <scope>NUCLEOTIDE SEQUENCE [LARGE SCALE GENOMIC DNA]</scope>
    <source>
        <strain evidence="9 10">JJ-247</strain>
    </source>
</reference>
<sequence>MTQLTIFLTLFAFIFTMVLIFWRPMGINEAIPATIGAVIVLIAGSVTLGDIGEISSKVTGATITIVATMVMAITLESIGFFHWVSQTMLKASNGSGIRLYWLTNLLCFLMTLFLNNDGSILITTPILLLLLKYLDLKNHQMLPYLISGAIIATASSAPIGVSNIVNLISLQMIDMDLYLHTMMMFVPATIGLLFLSSILFALFYKQIPVKLPSYWKNAQMHVIYRLHPLQSPADPPDSKKRSKVMKYVLLYVFLVRVSLFAASYVGVSVSAVAIFGSIALLLWRWHYLKIPPSDMVKKTPWQIFLFAFSMYVIIYGLHNIGLTSLLIEYLEPIVSENLFHATLIMGTLLSLLSNLFNNHPALMVGTLTIAEMGLDPLTLKTIYLANIIGSDIGSLLLPTGTLATLIWMNILRKHKVKVSWSDYVKVTIIAIPISVLFTLSVLYAWIRFIYL</sequence>
<evidence type="ECO:0000256" key="8">
    <source>
        <dbReference type="SAM" id="Phobius"/>
    </source>
</evidence>
<evidence type="ECO:0000256" key="5">
    <source>
        <dbReference type="ARBA" id="ARBA00022849"/>
    </source>
</evidence>
<dbReference type="GO" id="GO:0015105">
    <property type="term" value="F:arsenite transmembrane transporter activity"/>
    <property type="evidence" value="ECO:0007669"/>
    <property type="project" value="InterPro"/>
</dbReference>
<proteinExistence type="inferred from homology"/>
<dbReference type="RefSeq" id="WP_119111271.1">
    <property type="nucleotide sequence ID" value="NZ_CBCSEO010000008.1"/>
</dbReference>
<dbReference type="InterPro" id="IPR000802">
    <property type="entry name" value="Arsenical_pump_ArsB"/>
</dbReference>
<dbReference type="EMBL" id="QWVT01000007">
    <property type="protein sequence ID" value="RID88353.1"/>
    <property type="molecule type" value="Genomic_DNA"/>
</dbReference>
<evidence type="ECO:0000256" key="1">
    <source>
        <dbReference type="ARBA" id="ARBA00004651"/>
    </source>
</evidence>
<dbReference type="AlphaFoldDB" id="A0A398BLW0"/>
<keyword evidence="3" id="KW-1003">Cell membrane</keyword>
<dbReference type="Pfam" id="PF02040">
    <property type="entry name" value="ArsB"/>
    <property type="match status" value="1"/>
</dbReference>
<feature type="transmembrane region" description="Helical" evidence="8">
    <location>
        <begin position="143"/>
        <end position="165"/>
    </location>
</feature>
<evidence type="ECO:0000313" key="10">
    <source>
        <dbReference type="Proteomes" id="UP000265816"/>
    </source>
</evidence>
<keyword evidence="10" id="KW-1185">Reference proteome</keyword>
<dbReference type="PANTHER" id="PTHR43302">
    <property type="entry name" value="TRANSPORTER ARSB-RELATED"/>
    <property type="match status" value="1"/>
</dbReference>
<evidence type="ECO:0000256" key="7">
    <source>
        <dbReference type="ARBA" id="ARBA00023136"/>
    </source>
</evidence>
<dbReference type="GO" id="GO:0046685">
    <property type="term" value="P:response to arsenic-containing substance"/>
    <property type="evidence" value="ECO:0007669"/>
    <property type="project" value="UniProtKB-KW"/>
</dbReference>
<protein>
    <submittedName>
        <fullName evidence="9">Arsenic transporter</fullName>
    </submittedName>
</protein>
<evidence type="ECO:0000313" key="9">
    <source>
        <dbReference type="EMBL" id="RID88353.1"/>
    </source>
</evidence>
<keyword evidence="6 8" id="KW-1133">Transmembrane helix</keyword>
<comment type="similarity">
    <text evidence="2">Belongs to the ArsB family.</text>
</comment>
<dbReference type="Proteomes" id="UP000265816">
    <property type="component" value="Unassembled WGS sequence"/>
</dbReference>
<keyword evidence="7 8" id="KW-0472">Membrane</keyword>
<feature type="transmembrane region" description="Helical" evidence="8">
    <location>
        <begin position="382"/>
        <end position="411"/>
    </location>
</feature>
<feature type="transmembrane region" description="Helical" evidence="8">
    <location>
        <begin position="301"/>
        <end position="326"/>
    </location>
</feature>
<comment type="caution">
    <text evidence="9">The sequence shown here is derived from an EMBL/GenBank/DDBJ whole genome shotgun (WGS) entry which is preliminary data.</text>
</comment>
<feature type="transmembrane region" description="Helical" evidence="8">
    <location>
        <begin position="61"/>
        <end position="84"/>
    </location>
</feature>
<accession>A0A398BLW0</accession>
<evidence type="ECO:0000256" key="4">
    <source>
        <dbReference type="ARBA" id="ARBA00022692"/>
    </source>
</evidence>
<gene>
    <name evidence="9" type="ORF">D1970_02350</name>
</gene>
<feature type="transmembrane region" description="Helical" evidence="8">
    <location>
        <begin position="6"/>
        <end position="23"/>
    </location>
</feature>
<dbReference type="PRINTS" id="PR00758">
    <property type="entry name" value="ARSENICPUMP"/>
</dbReference>
<dbReference type="GO" id="GO:0005886">
    <property type="term" value="C:plasma membrane"/>
    <property type="evidence" value="ECO:0007669"/>
    <property type="project" value="UniProtKB-SubCell"/>
</dbReference>
<feature type="transmembrane region" description="Helical" evidence="8">
    <location>
        <begin position="30"/>
        <end position="49"/>
    </location>
</feature>
<feature type="transmembrane region" description="Helical" evidence="8">
    <location>
        <begin position="338"/>
        <end position="356"/>
    </location>
</feature>
<evidence type="ECO:0000256" key="2">
    <source>
        <dbReference type="ARBA" id="ARBA00006433"/>
    </source>
</evidence>
<organism evidence="9 10">
    <name type="scientific">Mesobacillus zeae</name>
    <dbReference type="NCBI Taxonomy" id="1917180"/>
    <lineage>
        <taxon>Bacteria</taxon>
        <taxon>Bacillati</taxon>
        <taxon>Bacillota</taxon>
        <taxon>Bacilli</taxon>
        <taxon>Bacillales</taxon>
        <taxon>Bacillaceae</taxon>
        <taxon>Mesobacillus</taxon>
    </lineage>
</organism>
<evidence type="ECO:0000256" key="6">
    <source>
        <dbReference type="ARBA" id="ARBA00022989"/>
    </source>
</evidence>
<feature type="transmembrane region" description="Helical" evidence="8">
    <location>
        <begin position="177"/>
        <end position="204"/>
    </location>
</feature>
<keyword evidence="5" id="KW-0059">Arsenical resistance</keyword>
<feature type="transmembrane region" description="Helical" evidence="8">
    <location>
        <begin position="423"/>
        <end position="446"/>
    </location>
</feature>
<dbReference type="OrthoDB" id="9774335at2"/>
<evidence type="ECO:0000256" key="3">
    <source>
        <dbReference type="ARBA" id="ARBA00022475"/>
    </source>
</evidence>
<comment type="subcellular location">
    <subcellularLocation>
        <location evidence="1">Cell membrane</location>
        <topology evidence="1">Multi-pass membrane protein</topology>
    </subcellularLocation>
</comment>
<keyword evidence="4 8" id="KW-0812">Transmembrane</keyword>
<dbReference type="PANTHER" id="PTHR43302:SF6">
    <property type="entry name" value="ARSENICAL PUMP MEMBRANE PROTEIN-RELATED"/>
    <property type="match status" value="1"/>
</dbReference>
<feature type="transmembrane region" description="Helical" evidence="8">
    <location>
        <begin position="248"/>
        <end position="281"/>
    </location>
</feature>
<name>A0A398BLW0_9BACI</name>